<reference evidence="2" key="2">
    <citation type="journal article" date="2021" name="PeerJ">
        <title>Extensive microbial diversity within the chicken gut microbiome revealed by metagenomics and culture.</title>
        <authorList>
            <person name="Gilroy R."/>
            <person name="Ravi A."/>
            <person name="Getino M."/>
            <person name="Pursley I."/>
            <person name="Horton D.L."/>
            <person name="Alikhan N.F."/>
            <person name="Baker D."/>
            <person name="Gharbi K."/>
            <person name="Hall N."/>
            <person name="Watson M."/>
            <person name="Adriaenssens E.M."/>
            <person name="Foster-Nyarko E."/>
            <person name="Jarju S."/>
            <person name="Secka A."/>
            <person name="Antonio M."/>
            <person name="Oren A."/>
            <person name="Chaudhuri R.R."/>
            <person name="La Ragione R."/>
            <person name="Hildebrand F."/>
            <person name="Pallen M.J."/>
        </authorList>
    </citation>
    <scope>NUCLEOTIDE SEQUENCE</scope>
    <source>
        <strain evidence="2">CHK195-4489</strain>
    </source>
</reference>
<organism evidence="2 3">
    <name type="scientific">Candidatus Egerieisoma faecipullorum</name>
    <dbReference type="NCBI Taxonomy" id="2840963"/>
    <lineage>
        <taxon>Bacteria</taxon>
        <taxon>Bacillati</taxon>
        <taxon>Bacillota</taxon>
        <taxon>Clostridia</taxon>
        <taxon>Eubacteriales</taxon>
        <taxon>Clostridiaceae</taxon>
        <taxon>Clostridiaceae incertae sedis</taxon>
        <taxon>Candidatus Egerieisoma</taxon>
    </lineage>
</organism>
<accession>A0A9D1L9F5</accession>
<keyword evidence="1" id="KW-1133">Transmembrane helix</keyword>
<evidence type="ECO:0000313" key="3">
    <source>
        <dbReference type="Proteomes" id="UP000824089"/>
    </source>
</evidence>
<keyword evidence="1" id="KW-0472">Membrane</keyword>
<sequence>MKIDVGQFLDSVPIMLKGFLGVFIILGIIIVVTVLLNAVTKKGEKNVRSILLCSVVLLAVVGAAVAFALL</sequence>
<name>A0A9D1L9F5_9CLOT</name>
<dbReference type="Proteomes" id="UP000824089">
    <property type="component" value="Unassembled WGS sequence"/>
</dbReference>
<evidence type="ECO:0000313" key="2">
    <source>
        <dbReference type="EMBL" id="HIU29889.1"/>
    </source>
</evidence>
<feature type="transmembrane region" description="Helical" evidence="1">
    <location>
        <begin position="18"/>
        <end position="38"/>
    </location>
</feature>
<comment type="caution">
    <text evidence="2">The sequence shown here is derived from an EMBL/GenBank/DDBJ whole genome shotgun (WGS) entry which is preliminary data.</text>
</comment>
<proteinExistence type="predicted"/>
<dbReference type="EMBL" id="DVMM01000132">
    <property type="protein sequence ID" value="HIU29889.1"/>
    <property type="molecule type" value="Genomic_DNA"/>
</dbReference>
<keyword evidence="1" id="KW-0812">Transmembrane</keyword>
<dbReference type="AlphaFoldDB" id="A0A9D1L9F5"/>
<protein>
    <submittedName>
        <fullName evidence="2">Uncharacterized protein</fullName>
    </submittedName>
</protein>
<feature type="transmembrane region" description="Helical" evidence="1">
    <location>
        <begin position="50"/>
        <end position="69"/>
    </location>
</feature>
<reference evidence="2" key="1">
    <citation type="submission" date="2020-10" db="EMBL/GenBank/DDBJ databases">
        <authorList>
            <person name="Gilroy R."/>
        </authorList>
    </citation>
    <scope>NUCLEOTIDE SEQUENCE</scope>
    <source>
        <strain evidence="2">CHK195-4489</strain>
    </source>
</reference>
<evidence type="ECO:0000256" key="1">
    <source>
        <dbReference type="SAM" id="Phobius"/>
    </source>
</evidence>
<gene>
    <name evidence="2" type="ORF">IAD50_06280</name>
</gene>